<evidence type="ECO:0000313" key="2">
    <source>
        <dbReference type="Proteomes" id="UP000191055"/>
    </source>
</evidence>
<dbReference type="AlphaFoldDB" id="A0A1T5HKF8"/>
<dbReference type="STRING" id="889453.SAMN03080601_02358"/>
<keyword evidence="2" id="KW-1185">Reference proteome</keyword>
<dbReference type="Proteomes" id="UP000191055">
    <property type="component" value="Unassembled WGS sequence"/>
</dbReference>
<sequence length="126" mass="14465">MGRIHFTLEQVVKILDIKNPQVTPWLADFLVNNVSVIQGAVISKQMNFNYHQTRTLNFKLPLSRFPFSYHPFSLLPCYPLAHLLSPFTIPPYHLVTLSPFHFPVSHLQFPVSVLLFPSPPSHIYGI</sequence>
<protein>
    <submittedName>
        <fullName evidence="1">Uncharacterized protein</fullName>
    </submittedName>
</protein>
<organism evidence="1 2">
    <name type="scientific">Alkalitalea saponilacus</name>
    <dbReference type="NCBI Taxonomy" id="889453"/>
    <lineage>
        <taxon>Bacteria</taxon>
        <taxon>Pseudomonadati</taxon>
        <taxon>Bacteroidota</taxon>
        <taxon>Bacteroidia</taxon>
        <taxon>Marinilabiliales</taxon>
        <taxon>Marinilabiliaceae</taxon>
        <taxon>Alkalitalea</taxon>
    </lineage>
</organism>
<evidence type="ECO:0000313" key="1">
    <source>
        <dbReference type="EMBL" id="SKC21040.1"/>
    </source>
</evidence>
<gene>
    <name evidence="1" type="ORF">SAMN03080601_02358</name>
</gene>
<accession>A0A1T5HKF8</accession>
<dbReference type="EMBL" id="FUYV01000014">
    <property type="protein sequence ID" value="SKC21040.1"/>
    <property type="molecule type" value="Genomic_DNA"/>
</dbReference>
<name>A0A1T5HKF8_9BACT</name>
<proteinExistence type="predicted"/>
<reference evidence="1 2" key="1">
    <citation type="submission" date="2017-02" db="EMBL/GenBank/DDBJ databases">
        <authorList>
            <person name="Peterson S.W."/>
        </authorList>
    </citation>
    <scope>NUCLEOTIDE SEQUENCE [LARGE SCALE GENOMIC DNA]</scope>
    <source>
        <strain evidence="1 2">DSM 24412</strain>
    </source>
</reference>